<dbReference type="EMBL" id="JACXVP010000011">
    <property type="protein sequence ID" value="KAG5576357.1"/>
    <property type="molecule type" value="Genomic_DNA"/>
</dbReference>
<proteinExistence type="predicted"/>
<dbReference type="Proteomes" id="UP000824120">
    <property type="component" value="Chromosome 11"/>
</dbReference>
<sequence>MSFKTLAMEPIGPNGQTDEFSWSNDLHSGFLGRPSRPYIWNRLDRKGKSTISKVKEAPDLVSWTSIKTLAMESIGPNGKISHFQVHGSFGDLDFRRHFCQKISWTSVKTFAMDSVGPDEKINPFSRFLMSFLLNFFVDVRQDVSYGADWSKRIFDVIFAKNFVDTVKSLAMEPVCPEVANRPIFKVNQARKLVNHLFCQFSCDIVHRSIGDPDFGRHFFQKNLWTSIKTFVVELVGPDVYGSFGDPNFRRHFCQNFSYTSVKTLTMELVGLDGQTGPFSWLNDLRIHGSFGDLDLRHHFCQKFSWMSIKTLGVELVGLDKKTYPLARSEEPRSG</sequence>
<gene>
    <name evidence="1" type="ORF">H5410_056491</name>
</gene>
<evidence type="ECO:0000313" key="1">
    <source>
        <dbReference type="EMBL" id="KAG5576357.1"/>
    </source>
</evidence>
<protein>
    <submittedName>
        <fullName evidence="1">Uncharacterized protein</fullName>
    </submittedName>
</protein>
<accession>A0A9J5WLV5</accession>
<dbReference type="AlphaFoldDB" id="A0A9J5WLV5"/>
<reference evidence="1 2" key="1">
    <citation type="submission" date="2020-09" db="EMBL/GenBank/DDBJ databases">
        <title>De no assembly of potato wild relative species, Solanum commersonii.</title>
        <authorList>
            <person name="Cho K."/>
        </authorList>
    </citation>
    <scope>NUCLEOTIDE SEQUENCE [LARGE SCALE GENOMIC DNA]</scope>
    <source>
        <strain evidence="1">LZ3.2</strain>
        <tissue evidence="1">Leaf</tissue>
    </source>
</reference>
<organism evidence="1 2">
    <name type="scientific">Solanum commersonii</name>
    <name type="common">Commerson's wild potato</name>
    <name type="synonym">Commerson's nightshade</name>
    <dbReference type="NCBI Taxonomy" id="4109"/>
    <lineage>
        <taxon>Eukaryota</taxon>
        <taxon>Viridiplantae</taxon>
        <taxon>Streptophyta</taxon>
        <taxon>Embryophyta</taxon>
        <taxon>Tracheophyta</taxon>
        <taxon>Spermatophyta</taxon>
        <taxon>Magnoliopsida</taxon>
        <taxon>eudicotyledons</taxon>
        <taxon>Gunneridae</taxon>
        <taxon>Pentapetalae</taxon>
        <taxon>asterids</taxon>
        <taxon>lamiids</taxon>
        <taxon>Solanales</taxon>
        <taxon>Solanaceae</taxon>
        <taxon>Solanoideae</taxon>
        <taxon>Solaneae</taxon>
        <taxon>Solanum</taxon>
    </lineage>
</organism>
<evidence type="ECO:0000313" key="2">
    <source>
        <dbReference type="Proteomes" id="UP000824120"/>
    </source>
</evidence>
<comment type="caution">
    <text evidence="1">The sequence shown here is derived from an EMBL/GenBank/DDBJ whole genome shotgun (WGS) entry which is preliminary data.</text>
</comment>
<name>A0A9J5WLV5_SOLCO</name>
<keyword evidence="2" id="KW-1185">Reference proteome</keyword>